<dbReference type="AlphaFoldDB" id="A0A3P6SUE2"/>
<feature type="region of interest" description="Disordered" evidence="1">
    <location>
        <begin position="1"/>
        <end position="50"/>
    </location>
</feature>
<gene>
    <name evidence="2" type="ORF">CGOC_LOCUS3904</name>
</gene>
<organism evidence="2 3">
    <name type="scientific">Cylicostephanus goldi</name>
    <name type="common">Nematode worm</name>
    <dbReference type="NCBI Taxonomy" id="71465"/>
    <lineage>
        <taxon>Eukaryota</taxon>
        <taxon>Metazoa</taxon>
        <taxon>Ecdysozoa</taxon>
        <taxon>Nematoda</taxon>
        <taxon>Chromadorea</taxon>
        <taxon>Rhabditida</taxon>
        <taxon>Rhabditina</taxon>
        <taxon>Rhabditomorpha</taxon>
        <taxon>Strongyloidea</taxon>
        <taxon>Strongylidae</taxon>
        <taxon>Cylicostephanus</taxon>
    </lineage>
</organism>
<dbReference type="EMBL" id="UYRV01010150">
    <property type="protein sequence ID" value="VDK57198.1"/>
    <property type="molecule type" value="Genomic_DNA"/>
</dbReference>
<reference evidence="2 3" key="1">
    <citation type="submission" date="2018-11" db="EMBL/GenBank/DDBJ databases">
        <authorList>
            <consortium name="Pathogen Informatics"/>
        </authorList>
    </citation>
    <scope>NUCLEOTIDE SEQUENCE [LARGE SCALE GENOMIC DNA]</scope>
</reference>
<evidence type="ECO:0000313" key="3">
    <source>
        <dbReference type="Proteomes" id="UP000271889"/>
    </source>
</evidence>
<feature type="compositionally biased region" description="Polar residues" evidence="1">
    <location>
        <begin position="12"/>
        <end position="50"/>
    </location>
</feature>
<accession>A0A3P6SUE2</accession>
<proteinExistence type="predicted"/>
<keyword evidence="3" id="KW-1185">Reference proteome</keyword>
<evidence type="ECO:0000313" key="2">
    <source>
        <dbReference type="EMBL" id="VDK57198.1"/>
    </source>
</evidence>
<sequence length="50" mass="5357">MGGDTDAKCLRSRSTAPGRSSVTRKTHSDNQLLSIPNATWNTTVEPKNGV</sequence>
<evidence type="ECO:0000256" key="1">
    <source>
        <dbReference type="SAM" id="MobiDB-lite"/>
    </source>
</evidence>
<dbReference type="Proteomes" id="UP000271889">
    <property type="component" value="Unassembled WGS sequence"/>
</dbReference>
<protein>
    <submittedName>
        <fullName evidence="2">Uncharacterized protein</fullName>
    </submittedName>
</protein>
<name>A0A3P6SUE2_CYLGO</name>